<dbReference type="PANTHER" id="PTHR11808">
    <property type="entry name" value="TRANS-SULFURATION ENZYME FAMILY MEMBER"/>
    <property type="match status" value="1"/>
</dbReference>
<accession>A0A0G1CBC2</accession>
<dbReference type="InterPro" id="IPR015421">
    <property type="entry name" value="PyrdxlP-dep_Trfase_major"/>
</dbReference>
<sequence length="464" mass="53519">MKADSNLEQDIRELKVIVSDKLHRLTQFQKDFSRFKGYLSTEEKKLTSEKTHKLIEKFADFLKRSPRDRNALRLLVADFASLMIASDWQSPSYDFSLYSQAGRQTGKITGTVNDYKRDVHLDERAYEKEYIRQYIDARFKFRLSAFLVASGQAAFQTILTYLQSEGKLNGNVLCGQASYFQYKQILQGIFRNKLIEVAEDDTARILASIKKTKPKAVFLDSLCNSSQIAVPDIAAIMKFIYRECREEIYFIIDNTCLSVYCQPFNWRTNNRNVHLLTFESLNKYHQYGLDRVTGGIIVCEERDAAGIYEYRKHAGTNMTDFSLFCLPSPDRKLLENRLKRHQRNACVLAEFLDSGKVQVIYPGLPQHPGYPILKNRGFFGSFLNLSFKNNHPIYFKKIISRTIDIAKKEKVNLAAGTSFGLNTTRIYLTSLWTKYGQPFLRISAGTETEENLGKLKRVFKKALD</sequence>
<keyword evidence="2 3" id="KW-0663">Pyridoxal phosphate</keyword>
<dbReference type="GO" id="GO:0005737">
    <property type="term" value="C:cytoplasm"/>
    <property type="evidence" value="ECO:0007669"/>
    <property type="project" value="TreeGrafter"/>
</dbReference>
<dbReference type="Gene3D" id="3.90.1150.10">
    <property type="entry name" value="Aspartate Aminotransferase, domain 1"/>
    <property type="match status" value="1"/>
</dbReference>
<dbReference type="InterPro" id="IPR000277">
    <property type="entry name" value="Cys/Met-Metab_PyrdxlP-dep_enz"/>
</dbReference>
<evidence type="ECO:0000313" key="4">
    <source>
        <dbReference type="EMBL" id="KKS46943.1"/>
    </source>
</evidence>
<organism evidence="4 5">
    <name type="scientific">Candidatus Gottesmanbacteria bacterium GW2011_GWA2_42_18</name>
    <dbReference type="NCBI Taxonomy" id="1618442"/>
    <lineage>
        <taxon>Bacteria</taxon>
        <taxon>Candidatus Gottesmaniibacteriota</taxon>
    </lineage>
</organism>
<dbReference type="InterPro" id="IPR015422">
    <property type="entry name" value="PyrdxlP-dep_Trfase_small"/>
</dbReference>
<evidence type="ECO:0000256" key="1">
    <source>
        <dbReference type="ARBA" id="ARBA00001933"/>
    </source>
</evidence>
<name>A0A0G1CBC2_9BACT</name>
<dbReference type="Proteomes" id="UP000034320">
    <property type="component" value="Unassembled WGS sequence"/>
</dbReference>
<dbReference type="Gene3D" id="3.40.640.10">
    <property type="entry name" value="Type I PLP-dependent aspartate aminotransferase-like (Major domain)"/>
    <property type="match status" value="1"/>
</dbReference>
<evidence type="ECO:0000313" key="5">
    <source>
        <dbReference type="Proteomes" id="UP000034320"/>
    </source>
</evidence>
<keyword evidence="4" id="KW-0456">Lyase</keyword>
<dbReference type="InterPro" id="IPR015424">
    <property type="entry name" value="PyrdxlP-dep_Trfase"/>
</dbReference>
<evidence type="ECO:0000256" key="3">
    <source>
        <dbReference type="RuleBase" id="RU362118"/>
    </source>
</evidence>
<dbReference type="GO" id="GO:0030170">
    <property type="term" value="F:pyridoxal phosphate binding"/>
    <property type="evidence" value="ECO:0007669"/>
    <property type="project" value="InterPro"/>
</dbReference>
<reference evidence="4 5" key="1">
    <citation type="journal article" date="2015" name="Nature">
        <title>rRNA introns, odd ribosomes, and small enigmatic genomes across a large radiation of phyla.</title>
        <authorList>
            <person name="Brown C.T."/>
            <person name="Hug L.A."/>
            <person name="Thomas B.C."/>
            <person name="Sharon I."/>
            <person name="Castelle C.J."/>
            <person name="Singh A."/>
            <person name="Wilkins M.J."/>
            <person name="Williams K.H."/>
            <person name="Banfield J.F."/>
        </authorList>
    </citation>
    <scope>NUCLEOTIDE SEQUENCE [LARGE SCALE GENOMIC DNA]</scope>
</reference>
<comment type="cofactor">
    <cofactor evidence="1 3">
        <name>pyridoxal 5'-phosphate</name>
        <dbReference type="ChEBI" id="CHEBI:597326"/>
    </cofactor>
</comment>
<comment type="similarity">
    <text evidence="3">Belongs to the trans-sulfuration enzymes family.</text>
</comment>
<dbReference type="AlphaFoldDB" id="A0A0G1CBC2"/>
<proteinExistence type="inferred from homology"/>
<comment type="caution">
    <text evidence="4">The sequence shown here is derived from an EMBL/GenBank/DDBJ whole genome shotgun (WGS) entry which is preliminary data.</text>
</comment>
<dbReference type="GO" id="GO:0019346">
    <property type="term" value="P:transsulfuration"/>
    <property type="evidence" value="ECO:0007669"/>
    <property type="project" value="InterPro"/>
</dbReference>
<dbReference type="SUPFAM" id="SSF53383">
    <property type="entry name" value="PLP-dependent transferases"/>
    <property type="match status" value="1"/>
</dbReference>
<protein>
    <submittedName>
        <fullName evidence="4">Cystathionine beta-lyase</fullName>
    </submittedName>
</protein>
<gene>
    <name evidence="4" type="ORF">UV09_C0011G0006</name>
</gene>
<dbReference type="EMBL" id="LCDD01000011">
    <property type="protein sequence ID" value="KKS46943.1"/>
    <property type="molecule type" value="Genomic_DNA"/>
</dbReference>
<evidence type="ECO:0000256" key="2">
    <source>
        <dbReference type="ARBA" id="ARBA00022898"/>
    </source>
</evidence>
<dbReference type="Pfam" id="PF01053">
    <property type="entry name" value="Cys_Met_Meta_PP"/>
    <property type="match status" value="1"/>
</dbReference>
<dbReference type="GO" id="GO:0016846">
    <property type="term" value="F:carbon-sulfur lyase activity"/>
    <property type="evidence" value="ECO:0007669"/>
    <property type="project" value="TreeGrafter"/>
</dbReference>